<dbReference type="Proteomes" id="UP001180825">
    <property type="component" value="Unassembled WGS sequence"/>
</dbReference>
<evidence type="ECO:0000259" key="1">
    <source>
        <dbReference type="Pfam" id="PF08291"/>
    </source>
</evidence>
<organism evidence="2 3">
    <name type="scientific">Roseateles asaccharophilus</name>
    <dbReference type="NCBI Taxonomy" id="582607"/>
    <lineage>
        <taxon>Bacteria</taxon>
        <taxon>Pseudomonadati</taxon>
        <taxon>Pseudomonadota</taxon>
        <taxon>Betaproteobacteria</taxon>
        <taxon>Burkholderiales</taxon>
        <taxon>Sphaerotilaceae</taxon>
        <taxon>Roseateles</taxon>
    </lineage>
</organism>
<keyword evidence="3" id="KW-1185">Reference proteome</keyword>
<evidence type="ECO:0000313" key="3">
    <source>
        <dbReference type="Proteomes" id="UP001180825"/>
    </source>
</evidence>
<accession>A0ABU2A890</accession>
<dbReference type="InterPro" id="IPR009045">
    <property type="entry name" value="Zn_M74/Hedgehog-like"/>
</dbReference>
<sequence>MTQLSPNFSLAEFIRSDTAERYKLDNTPPPEVQARLQRTAELMERVRELLGGRAIHINSGYRGPAVNKAVGGVDSSAHTQGWAVDFVCPDFGTPFKVCEELVASDLLFDQLIHEYGRWTHLSFAPAMRRQPLSIASAAQGYVKGIVPISTGR</sequence>
<dbReference type="InterPro" id="IPR013230">
    <property type="entry name" value="Peptidase_M15A_C"/>
</dbReference>
<proteinExistence type="predicted"/>
<name>A0ABU2A890_9BURK</name>
<dbReference type="EMBL" id="JAVDXV010000002">
    <property type="protein sequence ID" value="MDR7332253.1"/>
    <property type="molecule type" value="Genomic_DNA"/>
</dbReference>
<dbReference type="Pfam" id="PF08291">
    <property type="entry name" value="Peptidase_M15_3"/>
    <property type="match status" value="1"/>
</dbReference>
<gene>
    <name evidence="2" type="ORF">J2X21_001379</name>
</gene>
<dbReference type="SUPFAM" id="SSF55166">
    <property type="entry name" value="Hedgehog/DD-peptidase"/>
    <property type="match status" value="1"/>
</dbReference>
<comment type="caution">
    <text evidence="2">The sequence shown here is derived from an EMBL/GenBank/DDBJ whole genome shotgun (WGS) entry which is preliminary data.</text>
</comment>
<feature type="domain" description="Peptidase M15A C-terminal" evidence="1">
    <location>
        <begin position="7"/>
        <end position="121"/>
    </location>
</feature>
<dbReference type="RefSeq" id="WP_310326528.1">
    <property type="nucleotide sequence ID" value="NZ_JAVDXV010000002.1"/>
</dbReference>
<reference evidence="2 3" key="1">
    <citation type="submission" date="2023-07" db="EMBL/GenBank/DDBJ databases">
        <title>Sorghum-associated microbial communities from plants grown in Nebraska, USA.</title>
        <authorList>
            <person name="Schachtman D."/>
        </authorList>
    </citation>
    <scope>NUCLEOTIDE SEQUENCE [LARGE SCALE GENOMIC DNA]</scope>
    <source>
        <strain evidence="2 3">BE316</strain>
    </source>
</reference>
<evidence type="ECO:0000313" key="2">
    <source>
        <dbReference type="EMBL" id="MDR7332253.1"/>
    </source>
</evidence>
<dbReference type="Gene3D" id="3.30.1380.10">
    <property type="match status" value="1"/>
</dbReference>
<protein>
    <recommendedName>
        <fullName evidence="1">Peptidase M15A C-terminal domain-containing protein</fullName>
    </recommendedName>
</protein>